<dbReference type="Ensembl" id="ENSCSET00000012865.1">
    <property type="protein sequence ID" value="ENSCSEP00000012712.1"/>
    <property type="gene ID" value="ENSCSEG00000008229.1"/>
</dbReference>
<name>A0A3P8VEA5_CYNSE</name>
<dbReference type="SUPFAM" id="SSF52540">
    <property type="entry name" value="P-loop containing nucleoside triphosphate hydrolases"/>
    <property type="match status" value="1"/>
</dbReference>
<reference evidence="1" key="2">
    <citation type="submission" date="2025-09" db="UniProtKB">
        <authorList>
            <consortium name="Ensembl"/>
        </authorList>
    </citation>
    <scope>IDENTIFICATION</scope>
</reference>
<sequence>MIDRRVNMEQISDHLCRYKNYNFATGLTTAEYLDSLQEFEIRESDVFLITYPKSGQ</sequence>
<dbReference type="InterPro" id="IPR027417">
    <property type="entry name" value="P-loop_NTPase"/>
</dbReference>
<dbReference type="InParanoid" id="A0A3P8VEA5"/>
<accession>A0A3P8VEA5</accession>
<dbReference type="STRING" id="244447.ENSCSEP00000012712"/>
<protein>
    <submittedName>
        <fullName evidence="1">Uncharacterized protein</fullName>
    </submittedName>
</protein>
<evidence type="ECO:0000313" key="2">
    <source>
        <dbReference type="Proteomes" id="UP000265120"/>
    </source>
</evidence>
<organism evidence="1 2">
    <name type="scientific">Cynoglossus semilaevis</name>
    <name type="common">Tongue sole</name>
    <dbReference type="NCBI Taxonomy" id="244447"/>
    <lineage>
        <taxon>Eukaryota</taxon>
        <taxon>Metazoa</taxon>
        <taxon>Chordata</taxon>
        <taxon>Craniata</taxon>
        <taxon>Vertebrata</taxon>
        <taxon>Euteleostomi</taxon>
        <taxon>Actinopterygii</taxon>
        <taxon>Neopterygii</taxon>
        <taxon>Teleostei</taxon>
        <taxon>Neoteleostei</taxon>
        <taxon>Acanthomorphata</taxon>
        <taxon>Carangaria</taxon>
        <taxon>Pleuronectiformes</taxon>
        <taxon>Pleuronectoidei</taxon>
        <taxon>Cynoglossidae</taxon>
        <taxon>Cynoglossinae</taxon>
        <taxon>Cynoglossus</taxon>
    </lineage>
</organism>
<keyword evidence="2" id="KW-1185">Reference proteome</keyword>
<dbReference type="GeneTree" id="ENSGT00940000180314"/>
<dbReference type="Gene3D" id="3.40.50.300">
    <property type="entry name" value="P-loop containing nucleotide triphosphate hydrolases"/>
    <property type="match status" value="1"/>
</dbReference>
<dbReference type="AlphaFoldDB" id="A0A3P8VEA5"/>
<proteinExistence type="predicted"/>
<dbReference type="Proteomes" id="UP000265120">
    <property type="component" value="Unassembled WGS sequence"/>
</dbReference>
<reference evidence="1" key="1">
    <citation type="submission" date="2025-08" db="UniProtKB">
        <authorList>
            <consortium name="Ensembl"/>
        </authorList>
    </citation>
    <scope>IDENTIFICATION</scope>
</reference>
<evidence type="ECO:0000313" key="1">
    <source>
        <dbReference type="Ensembl" id="ENSCSEP00000012712.1"/>
    </source>
</evidence>